<dbReference type="SUPFAM" id="SSF53756">
    <property type="entry name" value="UDP-Glycosyltransferase/glycogen phosphorylase"/>
    <property type="match status" value="1"/>
</dbReference>
<dbReference type="GO" id="GO:0016757">
    <property type="term" value="F:glycosyltransferase activity"/>
    <property type="evidence" value="ECO:0007669"/>
    <property type="project" value="InterPro"/>
</dbReference>
<dbReference type="Pfam" id="PF13439">
    <property type="entry name" value="Glyco_transf_4"/>
    <property type="match status" value="1"/>
</dbReference>
<keyword evidence="5" id="KW-1185">Reference proteome</keyword>
<dbReference type="Proteomes" id="UP000319449">
    <property type="component" value="Unassembled WGS sequence"/>
</dbReference>
<dbReference type="PANTHER" id="PTHR46401">
    <property type="entry name" value="GLYCOSYLTRANSFERASE WBBK-RELATED"/>
    <property type="match status" value="1"/>
</dbReference>
<dbReference type="OrthoDB" id="9767517at2"/>
<evidence type="ECO:0000259" key="3">
    <source>
        <dbReference type="Pfam" id="PF13439"/>
    </source>
</evidence>
<name>A0A562V640_9BACT</name>
<organism evidence="4 5">
    <name type="scientific">Geobacter argillaceus</name>
    <dbReference type="NCBI Taxonomy" id="345631"/>
    <lineage>
        <taxon>Bacteria</taxon>
        <taxon>Pseudomonadati</taxon>
        <taxon>Thermodesulfobacteriota</taxon>
        <taxon>Desulfuromonadia</taxon>
        <taxon>Geobacterales</taxon>
        <taxon>Geobacteraceae</taxon>
        <taxon>Geobacter</taxon>
    </lineage>
</organism>
<dbReference type="Gene3D" id="3.40.50.2000">
    <property type="entry name" value="Glycogen Phosphorylase B"/>
    <property type="match status" value="2"/>
</dbReference>
<dbReference type="Pfam" id="PF00534">
    <property type="entry name" value="Glycos_transf_1"/>
    <property type="match status" value="1"/>
</dbReference>
<gene>
    <name evidence="4" type="ORF">JN12_03868</name>
</gene>
<comment type="caution">
    <text evidence="4">The sequence shown here is derived from an EMBL/GenBank/DDBJ whole genome shotgun (WGS) entry which is preliminary data.</text>
</comment>
<keyword evidence="1 4" id="KW-0808">Transferase</keyword>
<sequence length="383" mass="42901">MQVGLNAISLYPGAIGGMETYFRKLLQWLQVIDHGNDYTLICNSSHKGEFPLVNARFSSIGFTYEQGSFNWFIRGVLRNALGLDPLRGRFNRLGCDVIHHPFNVLNPLQLKVPAVLTVNDIQHEYYPEFFTSAQLYKRKAVFRPSVEEAARIITISEFTKQCIVEKYGVTSGKIDVIHIGCGEEYRPISDVAALAAVRKRYGLERPFMFYPAATWPHKNHATLLKAIKLLRDRHAFDGELVLSGIAMQSHSKILAEVESLGLSGAVRVLGYLPYEELPYIYNLAVMMVFPSRFEGFGIPIVEAMASGCPVVCSNVTSLPEVAGDATELFDPSSVEEMAEKIRLVWESEDIRAALRLKGIERSGLFAWDEIARKTLAVYGKACR</sequence>
<dbReference type="RefSeq" id="WP_145025856.1">
    <property type="nucleotide sequence ID" value="NZ_VLLN01000041.1"/>
</dbReference>
<evidence type="ECO:0000256" key="1">
    <source>
        <dbReference type="ARBA" id="ARBA00022679"/>
    </source>
</evidence>
<feature type="domain" description="Glycosyltransferase subfamily 4-like N-terminal" evidence="3">
    <location>
        <begin position="15"/>
        <end position="180"/>
    </location>
</feature>
<dbReference type="PANTHER" id="PTHR46401:SF2">
    <property type="entry name" value="GLYCOSYLTRANSFERASE WBBK-RELATED"/>
    <property type="match status" value="1"/>
</dbReference>
<evidence type="ECO:0000313" key="4">
    <source>
        <dbReference type="EMBL" id="TWJ13379.1"/>
    </source>
</evidence>
<evidence type="ECO:0000259" key="2">
    <source>
        <dbReference type="Pfam" id="PF00534"/>
    </source>
</evidence>
<reference evidence="4 5" key="1">
    <citation type="submission" date="2019-07" db="EMBL/GenBank/DDBJ databases">
        <title>Genomic Encyclopedia of Archaeal and Bacterial Type Strains, Phase II (KMG-II): from individual species to whole genera.</title>
        <authorList>
            <person name="Goeker M."/>
        </authorList>
    </citation>
    <scope>NUCLEOTIDE SEQUENCE [LARGE SCALE GENOMIC DNA]</scope>
    <source>
        <strain evidence="4 5">ATCC BAA-1139</strain>
    </source>
</reference>
<dbReference type="InterPro" id="IPR001296">
    <property type="entry name" value="Glyco_trans_1"/>
</dbReference>
<dbReference type="InterPro" id="IPR028098">
    <property type="entry name" value="Glyco_trans_4-like_N"/>
</dbReference>
<dbReference type="EMBL" id="VLLN01000041">
    <property type="protein sequence ID" value="TWJ13379.1"/>
    <property type="molecule type" value="Genomic_DNA"/>
</dbReference>
<proteinExistence type="predicted"/>
<dbReference type="AlphaFoldDB" id="A0A562V640"/>
<feature type="domain" description="Glycosyl transferase family 1" evidence="2">
    <location>
        <begin position="204"/>
        <end position="357"/>
    </location>
</feature>
<dbReference type="CDD" id="cd03809">
    <property type="entry name" value="GT4_MtfB-like"/>
    <property type="match status" value="1"/>
</dbReference>
<accession>A0A562V640</accession>
<protein>
    <submittedName>
        <fullName evidence="4">Glycosyltransferase involved in cell wall biosynthesis</fullName>
    </submittedName>
</protein>
<evidence type="ECO:0000313" key="5">
    <source>
        <dbReference type="Proteomes" id="UP000319449"/>
    </source>
</evidence>